<dbReference type="EMBL" id="KZ819197">
    <property type="protein sequence ID" value="PWY98842.1"/>
    <property type="molecule type" value="Genomic_DNA"/>
</dbReference>
<evidence type="ECO:0000256" key="4">
    <source>
        <dbReference type="ARBA" id="ARBA00023306"/>
    </source>
</evidence>
<feature type="compositionally biased region" description="Low complexity" evidence="5">
    <location>
        <begin position="556"/>
        <end position="570"/>
    </location>
</feature>
<dbReference type="InterPro" id="IPR011989">
    <property type="entry name" value="ARM-like"/>
</dbReference>
<dbReference type="OrthoDB" id="26401at2759"/>
<dbReference type="Pfam" id="PF12859">
    <property type="entry name" value="ANAPC1"/>
    <property type="match status" value="1"/>
</dbReference>
<keyword evidence="8" id="KW-1185">Reference proteome</keyword>
<dbReference type="Proteomes" id="UP000246740">
    <property type="component" value="Unassembled WGS sequence"/>
</dbReference>
<evidence type="ECO:0000256" key="5">
    <source>
        <dbReference type="SAM" id="MobiDB-lite"/>
    </source>
</evidence>
<feature type="region of interest" description="Disordered" evidence="5">
    <location>
        <begin position="54"/>
        <end position="92"/>
    </location>
</feature>
<feature type="compositionally biased region" description="Low complexity" evidence="5">
    <location>
        <begin position="520"/>
        <end position="531"/>
    </location>
</feature>
<keyword evidence="4" id="KW-0131">Cell cycle</keyword>
<dbReference type="GO" id="GO:0051301">
    <property type="term" value="P:cell division"/>
    <property type="evidence" value="ECO:0007669"/>
    <property type="project" value="UniProtKB-KW"/>
</dbReference>
<dbReference type="GO" id="GO:0005680">
    <property type="term" value="C:anaphase-promoting complex"/>
    <property type="evidence" value="ECO:0007669"/>
    <property type="project" value="InterPro"/>
</dbReference>
<feature type="compositionally biased region" description="Polar residues" evidence="5">
    <location>
        <begin position="67"/>
        <end position="85"/>
    </location>
</feature>
<evidence type="ECO:0000256" key="2">
    <source>
        <dbReference type="ARBA" id="ARBA00022618"/>
    </source>
</evidence>
<dbReference type="STRING" id="1882483.A0A317XM15"/>
<evidence type="ECO:0000259" key="6">
    <source>
        <dbReference type="Pfam" id="PF12859"/>
    </source>
</evidence>
<dbReference type="PANTHER" id="PTHR12827">
    <property type="entry name" value="MEIOTIC CHECKPOINT REGULATOR TSG24 FAMILY MEMBER"/>
    <property type="match status" value="1"/>
</dbReference>
<dbReference type="GO" id="GO:0031145">
    <property type="term" value="P:anaphase-promoting complex-dependent catabolic process"/>
    <property type="evidence" value="ECO:0007669"/>
    <property type="project" value="TreeGrafter"/>
</dbReference>
<feature type="compositionally biased region" description="Polar residues" evidence="5">
    <location>
        <begin position="225"/>
        <end position="234"/>
    </location>
</feature>
<dbReference type="InParanoid" id="A0A317XM15"/>
<organism evidence="7 8">
    <name type="scientific">Testicularia cyperi</name>
    <dbReference type="NCBI Taxonomy" id="1882483"/>
    <lineage>
        <taxon>Eukaryota</taxon>
        <taxon>Fungi</taxon>
        <taxon>Dikarya</taxon>
        <taxon>Basidiomycota</taxon>
        <taxon>Ustilaginomycotina</taxon>
        <taxon>Ustilaginomycetes</taxon>
        <taxon>Ustilaginales</taxon>
        <taxon>Anthracoideaceae</taxon>
        <taxon>Testicularia</taxon>
    </lineage>
</organism>
<evidence type="ECO:0000256" key="3">
    <source>
        <dbReference type="ARBA" id="ARBA00022776"/>
    </source>
</evidence>
<dbReference type="GO" id="GO:0007091">
    <property type="term" value="P:metaphase/anaphase transition of mitotic cell cycle"/>
    <property type="evidence" value="ECO:0007669"/>
    <property type="project" value="TreeGrafter"/>
</dbReference>
<accession>A0A317XM15</accession>
<sequence length="2168" mass="234861">METTRQSSAAQRIRQQIHLQNQHQWHNQQEPLDESLLGPPSALLTRLRKIRAGSTAVSHGSYREPQCKSQKIYSDGYSDNRTAKGSQHDHDSHSAEQELCWNDRTLVWTRGSRLFRTFTFPYPVMQAFWTDFDVQPTDPVRSAPGQARSESSCRGRWAATAPLHRALCVFFEHAIHIHIAALGEQIELDLPFRFARAFPAPVGFLVQRQIEVDDERIAAARSRNNDAGAQSSSGYPFPDVSQDSGDAMLSSPARRHDATGYFAAAAADADDLGLADFPPSILPMVFYLGRSFDDLVPVDRYPQLSSASGSDGSVSHMTHGPSSPFAEIHESIVFVSDTSSSPTEPHIIVTLDHQSNSIKIYAFAADSVRFETSATLLSLSRAWPSPLKPSAALPGYTNGPADVTAASMESLTSRTMALDSNAPGKGFPPISRRSARFEMERRSSGIASAAMGRDPSGRSRRISAMHAGANDPAASARNSDDAVGGSQARDRTLGNISHTVDGLRLQSQAYTHESMIDELGPGSSSMRMPGSQGTGVAARLRRSSQAARTPYGGPRTSGRQASSSVSSRIRPSLNLSSRLDLHGERDTQSQAPLLSTVAGETAGAMASGNRLDEFEEETLAEIADLDGFARSFACVSLLEEIKLQHSISTHATSEIRAFIAAFPNVVDDGHLCFISIPTLSQTICRRIVCEHVSTAGAKRSLLYSRSPNESAATALYPSSQLALVRAVSASSTEIVELRPDGDLYLHLGPPSSQTPMVALGRWTSYIRIPADQALVRSCESDSQQHTQVASSEGSRVTLLVSGDKQGAHIDLDLDLGTACRSTDAVLHTLEACLPRAILAKIKAGWIEQRIARGRERDYTRSSSNSETGKIPTTDWDILTAVLSGRQRTHTSSSSAWQLRLATSLTHNLCGNNELLAALKPLSVVKDKPTSTTIEPAVILDGFAVHRILLSLHILAQEAVLDADRRNILLPRLVKLISSIAQARSMPAWLDASTDHMAGLLQYSQANSEIDSGASTLRPCADLYAVLNRILSGSPHSCGDYIPECSADHFGPALKALDLRRFDKTFPTLSAILSIYAVLGGSSSAPAVPSRVFAVHVVRRILELGMTLDQVRSLPSGVGLPLLEALRSCQVHPPQGQTATFYRFVQRAELVLNQCGTESRRALDLPQRISPASTKTLPQHVSLDPICAQLFDRDFRLTDVVKMLQTSEINVAHVSESENQSEAAIAELHSSAVAAVGERTRALPVGRGMLFLASRSFSPTSKWRIPPINLAVKVQPRGITIKPDLRPETATLDWPEFHNGVASILELQIPSGLRIDSKWIFAHLGEQVTSRHAGFLLGLGLMRQLPSLTPVHVFRYLKLRNNLVTIGFLLGMAASAIGTADPTARHLIGMQLVAFLPPGSAPLNLNLLTQTAGLLAMGLVFLGSSHRWTAKRMLDQIGAQEAPSPYVQPQHRDAYSLSAGLALGLVYLGKGRIDGMRSLPDKRILARLIQLIRGQSEDLSSTGKARGSGSSSSADKRLAVDAELNLTSTPASLALGLLFLRSDRCDMADVLAPPRCVAELDFVRPDVLFMHVLARHLILWNAVEPTASWLASVLPSWMRTQLERGEALSESAQLAHINMRSAACFVLGLRFAGSKDRRAAVCLWQQLDQVQREAGAKAVSFFSKIRQAATQAALDQVTLSLSLVLAGSGDVDLLRHLRRAHGDADAETSYGTHMATHMALGLLFLGGGRFTIGTSDLAIAALAIALMPPFPRSSSDNRAHLQAFRHLWILAVEPRMLIGTDVDTSEVASLPVTIESSSSSSSTNTWRKFTPLLLPAFEDVTRIQTASSRYWPTMLELASLTGGGAAARTGLTSSAQVLYVKRRPGHRSYAADPEGSRSSASRSAELAPLDLSDGAAAAIGVSDAELRELLDSSSNATKYGTLVEVGLDAESDSDSKEPIVQALLRTVTMDTLAEDQAYALPAFATFVLLRRLKADDSAGWLRSYADLKFVDDFYRHHFEGVSGNEADEQDKGRRNSHSRRPLVPHSLLRWLRARVHGRAEWLLEHDEAVGRVVCWYLCQRPGAACASLETQARKEGAELADVCVVLACSDLPALEEMRTLMAEIRCTASDMLSTGTPLAAVKSGLLTVARITVASQHQRQRQHQHGAAWTHTLLNRLIASICDDLVAAS</sequence>
<protein>
    <recommendedName>
        <fullName evidence="6">Anaphase-promoting complex subunit 1 N-terminal domain-containing protein</fullName>
    </recommendedName>
</protein>
<feature type="domain" description="Anaphase-promoting complex subunit 1 N-terminal" evidence="6">
    <location>
        <begin position="89"/>
        <end position="665"/>
    </location>
</feature>
<dbReference type="InterPro" id="IPR024990">
    <property type="entry name" value="Apc1"/>
</dbReference>
<name>A0A317XM15_9BASI</name>
<gene>
    <name evidence="7" type="ORF">BCV70DRAFT_192804</name>
</gene>
<feature type="region of interest" description="Disordered" evidence="5">
    <location>
        <begin position="418"/>
        <end position="490"/>
    </location>
</feature>
<evidence type="ECO:0000313" key="7">
    <source>
        <dbReference type="EMBL" id="PWY98842.1"/>
    </source>
</evidence>
<keyword evidence="2" id="KW-0132">Cell division</keyword>
<keyword evidence="3" id="KW-0498">Mitosis</keyword>
<dbReference type="GO" id="GO:0060090">
    <property type="term" value="F:molecular adaptor activity"/>
    <property type="evidence" value="ECO:0007669"/>
    <property type="project" value="TreeGrafter"/>
</dbReference>
<dbReference type="InterPro" id="IPR049255">
    <property type="entry name" value="Apc1_N"/>
</dbReference>
<evidence type="ECO:0000313" key="8">
    <source>
        <dbReference type="Proteomes" id="UP000246740"/>
    </source>
</evidence>
<comment type="similarity">
    <text evidence="1">Belongs to the APC1 family.</text>
</comment>
<dbReference type="GO" id="GO:0070979">
    <property type="term" value="P:protein K11-linked ubiquitination"/>
    <property type="evidence" value="ECO:0007669"/>
    <property type="project" value="TreeGrafter"/>
</dbReference>
<dbReference type="Gene3D" id="1.25.10.10">
    <property type="entry name" value="Leucine-rich Repeat Variant"/>
    <property type="match status" value="2"/>
</dbReference>
<reference evidence="7 8" key="1">
    <citation type="journal article" date="2018" name="Mol. Biol. Evol.">
        <title>Broad Genomic Sampling Reveals a Smut Pathogenic Ancestry of the Fungal Clade Ustilaginomycotina.</title>
        <authorList>
            <person name="Kijpornyongpan T."/>
            <person name="Mondo S.J."/>
            <person name="Barry K."/>
            <person name="Sandor L."/>
            <person name="Lee J."/>
            <person name="Lipzen A."/>
            <person name="Pangilinan J."/>
            <person name="LaButti K."/>
            <person name="Hainaut M."/>
            <person name="Henrissat B."/>
            <person name="Grigoriev I.V."/>
            <person name="Spatafora J.W."/>
            <person name="Aime M.C."/>
        </authorList>
    </citation>
    <scope>NUCLEOTIDE SEQUENCE [LARGE SCALE GENOMIC DNA]</scope>
    <source>
        <strain evidence="7 8">MCA 3645</strain>
    </source>
</reference>
<feature type="region of interest" description="Disordered" evidence="5">
    <location>
        <begin position="221"/>
        <end position="250"/>
    </location>
</feature>
<dbReference type="PANTHER" id="PTHR12827:SF3">
    <property type="entry name" value="ANAPHASE-PROMOTING COMPLEX SUBUNIT 1"/>
    <property type="match status" value="1"/>
</dbReference>
<feature type="region of interest" description="Disordered" evidence="5">
    <location>
        <begin position="517"/>
        <end position="570"/>
    </location>
</feature>
<evidence type="ECO:0000256" key="1">
    <source>
        <dbReference type="ARBA" id="ARBA00010547"/>
    </source>
</evidence>
<proteinExistence type="inferred from homology"/>